<dbReference type="Proteomes" id="UP000271227">
    <property type="component" value="Unassembled WGS sequence"/>
</dbReference>
<dbReference type="GO" id="GO:0005507">
    <property type="term" value="F:copper ion binding"/>
    <property type="evidence" value="ECO:0007669"/>
    <property type="project" value="TreeGrafter"/>
</dbReference>
<reference evidence="2 3" key="1">
    <citation type="submission" date="2018-10" db="EMBL/GenBank/DDBJ databases">
        <title>Genomic Encyclopedia of Archaeal and Bacterial Type Strains, Phase II (KMG-II): from individual species to whole genera.</title>
        <authorList>
            <person name="Goeker M."/>
        </authorList>
    </citation>
    <scope>NUCLEOTIDE SEQUENCE [LARGE SCALE GENOMIC DNA]</scope>
    <source>
        <strain evidence="2 3">DSM 25217</strain>
    </source>
</reference>
<comment type="caution">
    <text evidence="2">The sequence shown here is derived from an EMBL/GenBank/DDBJ whole genome shotgun (WGS) entry which is preliminary data.</text>
</comment>
<evidence type="ECO:0000313" key="2">
    <source>
        <dbReference type="EMBL" id="RMB08636.1"/>
    </source>
</evidence>
<comment type="similarity">
    <text evidence="1">Belongs to the CutA family.</text>
</comment>
<dbReference type="SUPFAM" id="SSF54913">
    <property type="entry name" value="GlnB-like"/>
    <property type="match status" value="1"/>
</dbReference>
<evidence type="ECO:0000256" key="1">
    <source>
        <dbReference type="ARBA" id="ARBA00010169"/>
    </source>
</evidence>
<dbReference type="Gene3D" id="3.30.70.120">
    <property type="match status" value="1"/>
</dbReference>
<evidence type="ECO:0000313" key="3">
    <source>
        <dbReference type="Proteomes" id="UP000271227"/>
    </source>
</evidence>
<dbReference type="AlphaFoldDB" id="A0A3M0CPD6"/>
<dbReference type="InterPro" id="IPR004323">
    <property type="entry name" value="Ion_tolerance_CutA"/>
</dbReference>
<dbReference type="InterPro" id="IPR015867">
    <property type="entry name" value="N-reg_PII/ATP_PRibTrfase_C"/>
</dbReference>
<keyword evidence="3" id="KW-1185">Reference proteome</keyword>
<dbReference type="OrthoDB" id="37622at2"/>
<dbReference type="PANTHER" id="PTHR23419">
    <property type="entry name" value="DIVALENT CATION TOLERANCE CUTA-RELATED"/>
    <property type="match status" value="1"/>
</dbReference>
<protein>
    <submittedName>
        <fullName evidence="2">Divalent cation tolerance protein</fullName>
    </submittedName>
</protein>
<dbReference type="FunCoup" id="A0A3M0CPD6">
    <property type="interactions" value="179"/>
</dbReference>
<accession>A0A3M0CPD6</accession>
<dbReference type="Pfam" id="PF03091">
    <property type="entry name" value="CutA1"/>
    <property type="match status" value="1"/>
</dbReference>
<dbReference type="GO" id="GO:0010038">
    <property type="term" value="P:response to metal ion"/>
    <property type="evidence" value="ECO:0007669"/>
    <property type="project" value="InterPro"/>
</dbReference>
<dbReference type="PANTHER" id="PTHR23419:SF8">
    <property type="entry name" value="FI09726P"/>
    <property type="match status" value="1"/>
</dbReference>
<dbReference type="RefSeq" id="WP_121937981.1">
    <property type="nucleotide sequence ID" value="NZ_REFR01000010.1"/>
</dbReference>
<dbReference type="EMBL" id="REFR01000010">
    <property type="protein sequence ID" value="RMB08636.1"/>
    <property type="molecule type" value="Genomic_DNA"/>
</dbReference>
<proteinExistence type="inferred from homology"/>
<dbReference type="InParanoid" id="A0A3M0CPD6"/>
<dbReference type="InterPro" id="IPR011322">
    <property type="entry name" value="N-reg_PII-like_a/b"/>
</dbReference>
<sequence>MTHAFADGELVTVYVTAESEDVATHIATSLVRDGLIACANVNTGTRSVYKWDGLLQLDNEVTVFMKTSRAKMPAVIERIEKMHSYETPCITVSPIIGGSQPYLEWVAKSVEGDPVPLDDGSDPMSELD</sequence>
<gene>
    <name evidence="2" type="ORF">BXY39_1271</name>
</gene>
<name>A0A3M0CPD6_9PROT</name>
<organism evidence="2 3">
    <name type="scientific">Eilatimonas milleporae</name>
    <dbReference type="NCBI Taxonomy" id="911205"/>
    <lineage>
        <taxon>Bacteria</taxon>
        <taxon>Pseudomonadati</taxon>
        <taxon>Pseudomonadota</taxon>
        <taxon>Alphaproteobacteria</taxon>
        <taxon>Kordiimonadales</taxon>
        <taxon>Kordiimonadaceae</taxon>
        <taxon>Eilatimonas</taxon>
    </lineage>
</organism>